<organism evidence="2 3">
    <name type="scientific">Shewanella algae</name>
    <dbReference type="NCBI Taxonomy" id="38313"/>
    <lineage>
        <taxon>Bacteria</taxon>
        <taxon>Pseudomonadati</taxon>
        <taxon>Pseudomonadota</taxon>
        <taxon>Gammaproteobacteria</taxon>
        <taxon>Alteromonadales</taxon>
        <taxon>Shewanellaceae</taxon>
        <taxon>Shewanella</taxon>
    </lineage>
</organism>
<proteinExistence type="predicted"/>
<feature type="region of interest" description="Disordered" evidence="1">
    <location>
        <begin position="59"/>
        <end position="80"/>
    </location>
</feature>
<accession>A0AAD1NM51</accession>
<dbReference type="Proteomes" id="UP000825078">
    <property type="component" value="Chromosome"/>
</dbReference>
<name>A0AAD1NM51_9GAMM</name>
<dbReference type="AlphaFoldDB" id="A0AAD1NM51"/>
<protein>
    <submittedName>
        <fullName evidence="2">Uncharacterized protein</fullName>
    </submittedName>
</protein>
<evidence type="ECO:0000256" key="1">
    <source>
        <dbReference type="SAM" id="MobiDB-lite"/>
    </source>
</evidence>
<dbReference type="EMBL" id="AP024613">
    <property type="protein sequence ID" value="BCV44718.1"/>
    <property type="molecule type" value="Genomic_DNA"/>
</dbReference>
<dbReference type="RefSeq" id="WP_144225359.1">
    <property type="nucleotide sequence ID" value="NZ_AP024613.1"/>
</dbReference>
<gene>
    <name evidence="2" type="ORF">TUM17379_17360</name>
</gene>
<evidence type="ECO:0000313" key="3">
    <source>
        <dbReference type="Proteomes" id="UP000825078"/>
    </source>
</evidence>
<evidence type="ECO:0000313" key="2">
    <source>
        <dbReference type="EMBL" id="BCV44718.1"/>
    </source>
</evidence>
<reference evidence="2" key="1">
    <citation type="submission" date="2021-05" db="EMBL/GenBank/DDBJ databases">
        <title>Molecular characterization for Shewanella algae harboring chromosomal blaOXA-55-like strains isolated from clinical and environment sample.</title>
        <authorList>
            <person name="Ohama Y."/>
            <person name="Aoki K."/>
            <person name="Harada S."/>
            <person name="Moriya K."/>
            <person name="Ishii Y."/>
            <person name="Tateda K."/>
        </authorList>
    </citation>
    <scope>NUCLEOTIDE SEQUENCE</scope>
    <source>
        <strain evidence="2">TUM17379</strain>
    </source>
</reference>
<sequence>MSVFYAKQRQLAARIGLRLRSFSQTHPEAEAAKVLSTLGMRSAEVILWLNGFGSDLSDDNTGTALPENSGIKSPGVPGLD</sequence>